<keyword evidence="8" id="KW-0418">Kinase</keyword>
<keyword evidence="4" id="KW-1003">Cell membrane</keyword>
<dbReference type="PANTHER" id="PTHR44936">
    <property type="entry name" value="SENSOR PROTEIN CREC"/>
    <property type="match status" value="1"/>
</dbReference>
<dbReference type="SUPFAM" id="SSF47384">
    <property type="entry name" value="Homodimeric domain of signal transducing histidine kinase"/>
    <property type="match status" value="1"/>
</dbReference>
<evidence type="ECO:0000256" key="7">
    <source>
        <dbReference type="ARBA" id="ARBA00022741"/>
    </source>
</evidence>
<keyword evidence="7" id="KW-0547">Nucleotide-binding</keyword>
<keyword evidence="10" id="KW-0472">Membrane</keyword>
<dbReference type="CDD" id="cd00082">
    <property type="entry name" value="HisKA"/>
    <property type="match status" value="1"/>
</dbReference>
<gene>
    <name evidence="13" type="ORF">GCM10025791_34030</name>
</gene>
<evidence type="ECO:0000256" key="9">
    <source>
        <dbReference type="ARBA" id="ARBA00022840"/>
    </source>
</evidence>
<dbReference type="AlphaFoldDB" id="A0AAV3U6F4"/>
<dbReference type="Gene3D" id="6.10.340.10">
    <property type="match status" value="1"/>
</dbReference>
<dbReference type="PROSITE" id="PS50109">
    <property type="entry name" value="HIS_KIN"/>
    <property type="match status" value="1"/>
</dbReference>
<dbReference type="SMART" id="SM00388">
    <property type="entry name" value="HisKA"/>
    <property type="match status" value="1"/>
</dbReference>
<dbReference type="EMBL" id="BAABLX010000029">
    <property type="protein sequence ID" value="GAA4950872.1"/>
    <property type="molecule type" value="Genomic_DNA"/>
</dbReference>
<feature type="domain" description="Histidine kinase" evidence="11">
    <location>
        <begin position="220"/>
        <end position="429"/>
    </location>
</feature>
<comment type="subcellular location">
    <subcellularLocation>
        <location evidence="2">Cell membrane</location>
        <topology evidence="2">Multi-pass membrane protein</topology>
    </subcellularLocation>
</comment>
<dbReference type="Gene3D" id="1.10.287.130">
    <property type="match status" value="1"/>
</dbReference>
<sequence>MLSLFVRFFLVISAVVLTSIFLAGVLFFGEVNKTVAQSQVSAVKAVHGLLQPQLCESNPDEMPEILASFKVNYGYKIQLVERSFLSTAQQAELNRNGRSITTQLSPFGKRIVSFVYPSRCINLFVTYKPLADISSDALYFVFLLVFLVLGIGVAVFFVAWPMIKHTNTMVRAAHAIAKGDLGREVAEDLPQPLDRLAVSINRATRTITRLITEQELLTSSASHEFRTPITRLFLALDIAKKERNPQQLHAQLCEMERDTEQLEQLVTEFMAYSKFCYQSAELKRSLISPYTLLQEICLRLRPLKPELKISFDCVGDVDFYGEKKSIERALVNLISNGQKYGKSLVWITVTGDENNVYIMVSDDGSAIPKEYREKVLQPFYRMDNTQSSETSGYGLGLAIVNKIASMHAGRLAIKDNDIGGTTVKLTIPR</sequence>
<dbReference type="InterPro" id="IPR003660">
    <property type="entry name" value="HAMP_dom"/>
</dbReference>
<protein>
    <recommendedName>
        <fullName evidence="3">histidine kinase</fullName>
        <ecNumber evidence="3">2.7.13.3</ecNumber>
    </recommendedName>
</protein>
<dbReference type="Pfam" id="PF02518">
    <property type="entry name" value="HATPase_c"/>
    <property type="match status" value="1"/>
</dbReference>
<dbReference type="Gene3D" id="3.30.565.10">
    <property type="entry name" value="Histidine kinase-like ATPase, C-terminal domain"/>
    <property type="match status" value="1"/>
</dbReference>
<evidence type="ECO:0000259" key="12">
    <source>
        <dbReference type="PROSITE" id="PS50885"/>
    </source>
</evidence>
<dbReference type="InterPro" id="IPR036097">
    <property type="entry name" value="HisK_dim/P_sf"/>
</dbReference>
<dbReference type="InterPro" id="IPR004358">
    <property type="entry name" value="Sig_transdc_His_kin-like_C"/>
</dbReference>
<keyword evidence="6" id="KW-0808">Transferase</keyword>
<dbReference type="GO" id="GO:0005524">
    <property type="term" value="F:ATP binding"/>
    <property type="evidence" value="ECO:0007669"/>
    <property type="project" value="UniProtKB-KW"/>
</dbReference>
<comment type="catalytic activity">
    <reaction evidence="1">
        <text>ATP + protein L-histidine = ADP + protein N-phospho-L-histidine.</text>
        <dbReference type="EC" id="2.7.13.3"/>
    </reaction>
</comment>
<dbReference type="SUPFAM" id="SSF55874">
    <property type="entry name" value="ATPase domain of HSP90 chaperone/DNA topoisomerase II/histidine kinase"/>
    <property type="match status" value="1"/>
</dbReference>
<dbReference type="CDD" id="cd00075">
    <property type="entry name" value="HATPase"/>
    <property type="match status" value="1"/>
</dbReference>
<dbReference type="PROSITE" id="PS50885">
    <property type="entry name" value="HAMP"/>
    <property type="match status" value="1"/>
</dbReference>
<keyword evidence="10" id="KW-1133">Transmembrane helix</keyword>
<evidence type="ECO:0000313" key="13">
    <source>
        <dbReference type="EMBL" id="GAA4950872.1"/>
    </source>
</evidence>
<evidence type="ECO:0000256" key="2">
    <source>
        <dbReference type="ARBA" id="ARBA00004651"/>
    </source>
</evidence>
<evidence type="ECO:0000259" key="11">
    <source>
        <dbReference type="PROSITE" id="PS50109"/>
    </source>
</evidence>
<name>A0AAV3U6F4_9ALTE</name>
<evidence type="ECO:0000256" key="10">
    <source>
        <dbReference type="SAM" id="Phobius"/>
    </source>
</evidence>
<dbReference type="InterPro" id="IPR003594">
    <property type="entry name" value="HATPase_dom"/>
</dbReference>
<proteinExistence type="predicted"/>
<evidence type="ECO:0000256" key="8">
    <source>
        <dbReference type="ARBA" id="ARBA00022777"/>
    </source>
</evidence>
<dbReference type="InterPro" id="IPR003661">
    <property type="entry name" value="HisK_dim/P_dom"/>
</dbReference>
<evidence type="ECO:0000256" key="1">
    <source>
        <dbReference type="ARBA" id="ARBA00000085"/>
    </source>
</evidence>
<dbReference type="GO" id="GO:0000155">
    <property type="term" value="F:phosphorelay sensor kinase activity"/>
    <property type="evidence" value="ECO:0007669"/>
    <property type="project" value="InterPro"/>
</dbReference>
<feature type="domain" description="HAMP" evidence="12">
    <location>
        <begin position="160"/>
        <end position="212"/>
    </location>
</feature>
<dbReference type="PANTHER" id="PTHR44936:SF10">
    <property type="entry name" value="SENSOR PROTEIN RSTB"/>
    <property type="match status" value="1"/>
</dbReference>
<keyword evidence="14" id="KW-1185">Reference proteome</keyword>
<keyword evidence="5" id="KW-0597">Phosphoprotein</keyword>
<dbReference type="InterPro" id="IPR050980">
    <property type="entry name" value="2C_sensor_his_kinase"/>
</dbReference>
<dbReference type="Proteomes" id="UP001409585">
    <property type="component" value="Unassembled WGS sequence"/>
</dbReference>
<reference evidence="14" key="1">
    <citation type="journal article" date="2019" name="Int. J. Syst. Evol. Microbiol.">
        <title>The Global Catalogue of Microorganisms (GCM) 10K type strain sequencing project: providing services to taxonomists for standard genome sequencing and annotation.</title>
        <authorList>
            <consortium name="The Broad Institute Genomics Platform"/>
            <consortium name="The Broad Institute Genome Sequencing Center for Infectious Disease"/>
            <person name="Wu L."/>
            <person name="Ma J."/>
        </authorList>
    </citation>
    <scope>NUCLEOTIDE SEQUENCE [LARGE SCALE GENOMIC DNA]</scope>
    <source>
        <strain evidence="14">JCM 19134</strain>
    </source>
</reference>
<evidence type="ECO:0000256" key="4">
    <source>
        <dbReference type="ARBA" id="ARBA00022475"/>
    </source>
</evidence>
<dbReference type="PRINTS" id="PR00344">
    <property type="entry name" value="BCTRLSENSOR"/>
</dbReference>
<dbReference type="Pfam" id="PF00512">
    <property type="entry name" value="HisKA"/>
    <property type="match status" value="1"/>
</dbReference>
<keyword evidence="9 13" id="KW-0067">ATP-binding</keyword>
<evidence type="ECO:0000256" key="6">
    <source>
        <dbReference type="ARBA" id="ARBA00022679"/>
    </source>
</evidence>
<comment type="caution">
    <text evidence="13">The sequence shown here is derived from an EMBL/GenBank/DDBJ whole genome shotgun (WGS) entry which is preliminary data.</text>
</comment>
<evidence type="ECO:0000256" key="5">
    <source>
        <dbReference type="ARBA" id="ARBA00022553"/>
    </source>
</evidence>
<evidence type="ECO:0000313" key="14">
    <source>
        <dbReference type="Proteomes" id="UP001409585"/>
    </source>
</evidence>
<dbReference type="GO" id="GO:0005886">
    <property type="term" value="C:plasma membrane"/>
    <property type="evidence" value="ECO:0007669"/>
    <property type="project" value="UniProtKB-SubCell"/>
</dbReference>
<feature type="transmembrane region" description="Helical" evidence="10">
    <location>
        <begin position="137"/>
        <end position="160"/>
    </location>
</feature>
<evidence type="ECO:0000256" key="3">
    <source>
        <dbReference type="ARBA" id="ARBA00012438"/>
    </source>
</evidence>
<organism evidence="13 14">
    <name type="scientific">Halioxenophilus aromaticivorans</name>
    <dbReference type="NCBI Taxonomy" id="1306992"/>
    <lineage>
        <taxon>Bacteria</taxon>
        <taxon>Pseudomonadati</taxon>
        <taxon>Pseudomonadota</taxon>
        <taxon>Gammaproteobacteria</taxon>
        <taxon>Alteromonadales</taxon>
        <taxon>Alteromonadaceae</taxon>
        <taxon>Halioxenophilus</taxon>
    </lineage>
</organism>
<dbReference type="EC" id="2.7.13.3" evidence="3"/>
<accession>A0AAV3U6F4</accession>
<dbReference type="SMART" id="SM00387">
    <property type="entry name" value="HATPase_c"/>
    <property type="match status" value="1"/>
</dbReference>
<dbReference type="InterPro" id="IPR036890">
    <property type="entry name" value="HATPase_C_sf"/>
</dbReference>
<feature type="transmembrane region" description="Helical" evidence="10">
    <location>
        <begin position="6"/>
        <end position="28"/>
    </location>
</feature>
<keyword evidence="10" id="KW-0812">Transmembrane</keyword>
<dbReference type="InterPro" id="IPR005467">
    <property type="entry name" value="His_kinase_dom"/>
</dbReference>